<dbReference type="HOGENOM" id="CLU_2251768_0_0_1"/>
<gene>
    <name evidence="2" type="ORF">M422DRAFT_269418</name>
</gene>
<evidence type="ECO:0000313" key="3">
    <source>
        <dbReference type="Proteomes" id="UP000054279"/>
    </source>
</evidence>
<organism evidence="2 3">
    <name type="scientific">Sphaerobolus stellatus (strain SS14)</name>
    <dbReference type="NCBI Taxonomy" id="990650"/>
    <lineage>
        <taxon>Eukaryota</taxon>
        <taxon>Fungi</taxon>
        <taxon>Dikarya</taxon>
        <taxon>Basidiomycota</taxon>
        <taxon>Agaricomycotina</taxon>
        <taxon>Agaricomycetes</taxon>
        <taxon>Phallomycetidae</taxon>
        <taxon>Geastrales</taxon>
        <taxon>Sphaerobolaceae</taxon>
        <taxon>Sphaerobolus</taxon>
    </lineage>
</organism>
<name>A0A0C9TI80_SPHS4</name>
<evidence type="ECO:0000256" key="1">
    <source>
        <dbReference type="SAM" id="SignalP"/>
    </source>
</evidence>
<dbReference type="AlphaFoldDB" id="A0A0C9TI80"/>
<feature type="signal peptide" evidence="1">
    <location>
        <begin position="1"/>
        <end position="20"/>
    </location>
</feature>
<feature type="chain" id="PRO_5002204237" description="Polyprenol reductase" evidence="1">
    <location>
        <begin position="21"/>
        <end position="104"/>
    </location>
</feature>
<dbReference type="EMBL" id="KN837287">
    <property type="protein sequence ID" value="KIJ29233.1"/>
    <property type="molecule type" value="Genomic_DNA"/>
</dbReference>
<sequence>MYTKLLYKILLSLYAADVLHYSITGGPTPTPAILRFLPPSCGFHVEAPHSVFNILYPAVTTVFQALYLGIGLNRLRKEFPSVLSTKPSPLRTVLVRDGIGYFFL</sequence>
<protein>
    <recommendedName>
        <fullName evidence="4">Polyprenol reductase</fullName>
    </recommendedName>
</protein>
<accession>A0A0C9TI80</accession>
<proteinExistence type="predicted"/>
<evidence type="ECO:0008006" key="4">
    <source>
        <dbReference type="Google" id="ProtNLM"/>
    </source>
</evidence>
<evidence type="ECO:0000313" key="2">
    <source>
        <dbReference type="EMBL" id="KIJ29233.1"/>
    </source>
</evidence>
<dbReference type="Proteomes" id="UP000054279">
    <property type="component" value="Unassembled WGS sequence"/>
</dbReference>
<keyword evidence="1" id="KW-0732">Signal</keyword>
<reference evidence="2 3" key="1">
    <citation type="submission" date="2014-06" db="EMBL/GenBank/DDBJ databases">
        <title>Evolutionary Origins and Diversification of the Mycorrhizal Mutualists.</title>
        <authorList>
            <consortium name="DOE Joint Genome Institute"/>
            <consortium name="Mycorrhizal Genomics Consortium"/>
            <person name="Kohler A."/>
            <person name="Kuo A."/>
            <person name="Nagy L.G."/>
            <person name="Floudas D."/>
            <person name="Copeland A."/>
            <person name="Barry K.W."/>
            <person name="Cichocki N."/>
            <person name="Veneault-Fourrey C."/>
            <person name="LaButti K."/>
            <person name="Lindquist E.A."/>
            <person name="Lipzen A."/>
            <person name="Lundell T."/>
            <person name="Morin E."/>
            <person name="Murat C."/>
            <person name="Riley R."/>
            <person name="Ohm R."/>
            <person name="Sun H."/>
            <person name="Tunlid A."/>
            <person name="Henrissat B."/>
            <person name="Grigoriev I.V."/>
            <person name="Hibbett D.S."/>
            <person name="Martin F."/>
        </authorList>
    </citation>
    <scope>NUCLEOTIDE SEQUENCE [LARGE SCALE GENOMIC DNA]</scope>
    <source>
        <strain evidence="2 3">SS14</strain>
    </source>
</reference>
<keyword evidence="3" id="KW-1185">Reference proteome</keyword>